<organism evidence="5 6">
    <name type="scientific">Sporothrix stenoceras</name>
    <dbReference type="NCBI Taxonomy" id="5173"/>
    <lineage>
        <taxon>Eukaryota</taxon>
        <taxon>Fungi</taxon>
        <taxon>Dikarya</taxon>
        <taxon>Ascomycota</taxon>
        <taxon>Pezizomycotina</taxon>
        <taxon>Sordariomycetes</taxon>
        <taxon>Sordariomycetidae</taxon>
        <taxon>Ophiostomatales</taxon>
        <taxon>Ophiostomataceae</taxon>
        <taxon>Sporothrix</taxon>
    </lineage>
</organism>
<dbReference type="SUPFAM" id="SSF53335">
    <property type="entry name" value="S-adenosyl-L-methionine-dependent methyltransferases"/>
    <property type="match status" value="1"/>
</dbReference>
<keyword evidence="3" id="KW-0808">Transferase</keyword>
<dbReference type="InterPro" id="IPR051052">
    <property type="entry name" value="Diverse_substrate_MTase"/>
</dbReference>
<evidence type="ECO:0000313" key="6">
    <source>
        <dbReference type="Proteomes" id="UP001583186"/>
    </source>
</evidence>
<keyword evidence="6" id="KW-1185">Reference proteome</keyword>
<feature type="domain" description="Methyltransferase type 11" evidence="4">
    <location>
        <begin position="72"/>
        <end position="165"/>
    </location>
</feature>
<protein>
    <recommendedName>
        <fullName evidence="4">Methyltransferase type 11 domain-containing protein</fullName>
    </recommendedName>
</protein>
<accession>A0ABR3YKI8</accession>
<name>A0ABR3YKI8_9PEZI</name>
<gene>
    <name evidence="5" type="ORF">Sste5346_009889</name>
</gene>
<dbReference type="EMBL" id="JAWCUI010000104">
    <property type="protein sequence ID" value="KAL1887944.1"/>
    <property type="molecule type" value="Genomic_DNA"/>
</dbReference>
<evidence type="ECO:0000259" key="4">
    <source>
        <dbReference type="Pfam" id="PF08241"/>
    </source>
</evidence>
<comment type="caution">
    <text evidence="5">The sequence shown here is derived from an EMBL/GenBank/DDBJ whole genome shotgun (WGS) entry which is preliminary data.</text>
</comment>
<keyword evidence="2" id="KW-0489">Methyltransferase</keyword>
<comment type="similarity">
    <text evidence="1">Belongs to the methyltransferase superfamily.</text>
</comment>
<proteinExistence type="inferred from homology"/>
<dbReference type="InterPro" id="IPR029063">
    <property type="entry name" value="SAM-dependent_MTases_sf"/>
</dbReference>
<evidence type="ECO:0000256" key="1">
    <source>
        <dbReference type="ARBA" id="ARBA00008361"/>
    </source>
</evidence>
<dbReference type="CDD" id="cd02440">
    <property type="entry name" value="AdoMet_MTases"/>
    <property type="match status" value="1"/>
</dbReference>
<evidence type="ECO:0000256" key="2">
    <source>
        <dbReference type="ARBA" id="ARBA00022603"/>
    </source>
</evidence>
<dbReference type="InterPro" id="IPR013216">
    <property type="entry name" value="Methyltransf_11"/>
</dbReference>
<dbReference type="PANTHER" id="PTHR44942:SF4">
    <property type="entry name" value="METHYLTRANSFERASE TYPE 11 DOMAIN-CONTAINING PROTEIN"/>
    <property type="match status" value="1"/>
</dbReference>
<dbReference type="Pfam" id="PF08241">
    <property type="entry name" value="Methyltransf_11"/>
    <property type="match status" value="1"/>
</dbReference>
<dbReference type="Gene3D" id="3.40.50.150">
    <property type="entry name" value="Vaccinia Virus protein VP39"/>
    <property type="match status" value="1"/>
</dbReference>
<sequence length="339" mass="37874">MTRTVTADQALAERHEAEVNADGKRDVKYAFAFKNLDWEAYHRFRPVYPESMWKQWFDYHRSHGGKFETAHDAGSGPGTAATVIGQHFQQVFVSDAGASNLATAEATLTPREKFTFHQGPAEKTAEWLPPASVDFTSICMAFHYMDSAATVRAVAQTLKPGGTFAAATYGFRLLFPGQPRAEELWYKATSRETLRLMREGKLFPAAVRGLARAMTGLDFVAFPSDLFEKGVRRVYVNVSENEKRPLYFVDNEPGLWEEAQTFVAPTDVYEYIQDATWGRQADAAWLRGFLASSQMGFDDTTWTLDEWKELEAIVGSGPNGTIAVEWPVAITLATRKADA</sequence>
<reference evidence="5 6" key="1">
    <citation type="journal article" date="2024" name="IMA Fungus">
        <title>IMA Genome - F19 : A genome assembly and annotation guide to empower mycologists, including annotated draft genome sequences of Ceratocystis pirilliformis, Diaporthe australafricana, Fusarium ophioides, Paecilomyces lecythidis, and Sporothrix stenoceras.</title>
        <authorList>
            <person name="Aylward J."/>
            <person name="Wilson A.M."/>
            <person name="Visagie C.M."/>
            <person name="Spraker J."/>
            <person name="Barnes I."/>
            <person name="Buitendag C."/>
            <person name="Ceriani C."/>
            <person name="Del Mar Angel L."/>
            <person name="du Plessis D."/>
            <person name="Fuchs T."/>
            <person name="Gasser K."/>
            <person name="Kramer D."/>
            <person name="Li W."/>
            <person name="Munsamy K."/>
            <person name="Piso A."/>
            <person name="Price J.L."/>
            <person name="Sonnekus B."/>
            <person name="Thomas C."/>
            <person name="van der Nest A."/>
            <person name="van Dijk A."/>
            <person name="van Heerden A."/>
            <person name="van Vuuren N."/>
            <person name="Yilmaz N."/>
            <person name="Duong T.A."/>
            <person name="van der Merwe N.A."/>
            <person name="Wingfield M.J."/>
            <person name="Wingfield B.D."/>
        </authorList>
    </citation>
    <scope>NUCLEOTIDE SEQUENCE [LARGE SCALE GENOMIC DNA]</scope>
    <source>
        <strain evidence="5 6">CMW 5346</strain>
    </source>
</reference>
<dbReference type="PANTHER" id="PTHR44942">
    <property type="entry name" value="METHYLTRANSF_11 DOMAIN-CONTAINING PROTEIN"/>
    <property type="match status" value="1"/>
</dbReference>
<evidence type="ECO:0000256" key="3">
    <source>
        <dbReference type="ARBA" id="ARBA00022679"/>
    </source>
</evidence>
<dbReference type="Proteomes" id="UP001583186">
    <property type="component" value="Unassembled WGS sequence"/>
</dbReference>
<evidence type="ECO:0000313" key="5">
    <source>
        <dbReference type="EMBL" id="KAL1887944.1"/>
    </source>
</evidence>